<gene>
    <name evidence="2" type="ORF">SacmaDRAFT_1813</name>
</gene>
<feature type="region of interest" description="Disordered" evidence="1">
    <location>
        <begin position="159"/>
        <end position="184"/>
    </location>
</feature>
<reference evidence="2 3" key="1">
    <citation type="journal article" date="2012" name="Stand. Genomic Sci.">
        <title>Genome sequence of the ocean sediment bacterium Saccharomonospora marina type strain (XMU15(T)).</title>
        <authorList>
            <person name="Klenk H.P."/>
            <person name="Lu M."/>
            <person name="Lucas S."/>
            <person name="Lapidus A."/>
            <person name="Copeland A."/>
            <person name="Pitluck S."/>
            <person name="Goodwin L.A."/>
            <person name="Han C."/>
            <person name="Tapia R."/>
            <person name="Brambilla E.M."/>
            <person name="Potter G."/>
            <person name="Land M."/>
            <person name="Ivanova N."/>
            <person name="Rohde M."/>
            <person name="Goker M."/>
            <person name="Detter J.C."/>
            <person name="Li W.J."/>
            <person name="Kyrpides N.C."/>
            <person name="Woyke T."/>
        </authorList>
    </citation>
    <scope>NUCLEOTIDE SEQUENCE [LARGE SCALE GENOMIC DNA]</scope>
    <source>
        <strain evidence="2 3">XMU15</strain>
    </source>
</reference>
<dbReference type="Proteomes" id="UP000004926">
    <property type="component" value="Chromosome"/>
</dbReference>
<feature type="compositionally biased region" description="Basic and acidic residues" evidence="1">
    <location>
        <begin position="173"/>
        <end position="184"/>
    </location>
</feature>
<keyword evidence="3" id="KW-1185">Reference proteome</keyword>
<evidence type="ECO:0000313" key="3">
    <source>
        <dbReference type="Proteomes" id="UP000004926"/>
    </source>
</evidence>
<evidence type="ECO:0000256" key="1">
    <source>
        <dbReference type="SAM" id="MobiDB-lite"/>
    </source>
</evidence>
<name>H5X5K9_9PSEU</name>
<dbReference type="AlphaFoldDB" id="H5X5K9"/>
<organism evidence="2 3">
    <name type="scientific">Saccharomonospora marina XMU15</name>
    <dbReference type="NCBI Taxonomy" id="882083"/>
    <lineage>
        <taxon>Bacteria</taxon>
        <taxon>Bacillati</taxon>
        <taxon>Actinomycetota</taxon>
        <taxon>Actinomycetes</taxon>
        <taxon>Pseudonocardiales</taxon>
        <taxon>Pseudonocardiaceae</taxon>
        <taxon>Saccharomonospora</taxon>
    </lineage>
</organism>
<dbReference type="STRING" id="882083.SacmaDRAFT_1813"/>
<accession>H5X5K9</accession>
<dbReference type="EMBL" id="CM001439">
    <property type="protein sequence ID" value="EHR50081.1"/>
    <property type="molecule type" value="Genomic_DNA"/>
</dbReference>
<protein>
    <submittedName>
        <fullName evidence="2">Uncharacterized protein</fullName>
    </submittedName>
</protein>
<dbReference type="HOGENOM" id="CLU_1141930_0_0_11"/>
<evidence type="ECO:0000313" key="2">
    <source>
        <dbReference type="EMBL" id="EHR50081.1"/>
    </source>
</evidence>
<feature type="region of interest" description="Disordered" evidence="1">
    <location>
        <begin position="66"/>
        <end position="102"/>
    </location>
</feature>
<sequence length="243" mass="25877">MIQPTVAGRDDHAWLRASASELSRPAILGLLNSTGYLGVIGYALPGLSACPASRPLALPARQPGQFAAHTDDHSGRGVTQRRLGGHERCGPQQRPGHAAPTVTTARARSCYDHLAGELGVAVFESLLAHTRSSRSRAGAVARGSRWQVSLFGLSENANRRADDHGVPAPEPGGLDKSERGPDPRRRAACRLRGERIATCSAKWPSTGKCESLPECWRPAFMIHAVAGEQGGSRCRIRASRIGS</sequence>
<proteinExistence type="predicted"/>